<dbReference type="GO" id="GO:0005524">
    <property type="term" value="F:ATP binding"/>
    <property type="evidence" value="ECO:0007669"/>
    <property type="project" value="UniProtKB-UniRule"/>
</dbReference>
<evidence type="ECO:0000313" key="17">
    <source>
        <dbReference type="Proteomes" id="UP000298596"/>
    </source>
</evidence>
<dbReference type="GO" id="GO:0016887">
    <property type="term" value="F:ATP hydrolysis activity"/>
    <property type="evidence" value="ECO:0007669"/>
    <property type="project" value="RHEA"/>
</dbReference>
<sequence length="478" mass="53138">MNHIGNPGHIERTPPHNEEAEQALLGAILINNKAYEKVSEFLRPEHFYDPAHQRIFAAISEEVEAGRKADPVTLRDRFASDADLAGDGGGAAYLVRLVANVVTVVNARDYGEIIRDTFLRRQLIEVGFDLVNTGYQPDPDMRAGKLIEEAESQLFALGDHGSALRPVMSSADGVAAAMEANERAWKNKGQVLGVTTGLVDLDRKLGGLLPGLYVLGARPSMGKSGLGLNTIMLAAAKAGHSVLAFSTEMATEKVSRRHLAAETGISSDRQTQGDFSEGEWLALMDAQQALGTLPLHIDDTPGVTVPHIRRVARRHKRRHGLGLIIVDHLHRMRASKRAEDQGETAKITEITSALCSIWKEFGVPVLLLCQLNRDLERREDKRPNMADLRQSGSIEQDGDVIMFLYRDEYYLAREEPAKRADETEEKYNERYERWCKRSEEARNVAEIIIEKNRDGPIGTVKVFFDGPRTLFSNLDRGE</sequence>
<evidence type="ECO:0000256" key="12">
    <source>
        <dbReference type="ARBA" id="ARBA00048954"/>
    </source>
</evidence>
<dbReference type="EC" id="5.6.2.3" evidence="13 14"/>
<dbReference type="InterPro" id="IPR007694">
    <property type="entry name" value="DNA_helicase_DnaB-like_C"/>
</dbReference>
<dbReference type="InterPro" id="IPR027417">
    <property type="entry name" value="P-loop_NTPase"/>
</dbReference>
<keyword evidence="7 14" id="KW-0347">Helicase</keyword>
<dbReference type="InterPro" id="IPR016136">
    <property type="entry name" value="DNA_helicase_N/primase_C"/>
</dbReference>
<comment type="subunit">
    <text evidence="2">Homohexamer.</text>
</comment>
<keyword evidence="3 14" id="KW-0639">Primosome</keyword>
<keyword evidence="9 14" id="KW-0238">DNA-binding</keyword>
<dbReference type="GO" id="GO:0005829">
    <property type="term" value="C:cytosol"/>
    <property type="evidence" value="ECO:0007669"/>
    <property type="project" value="TreeGrafter"/>
</dbReference>
<comment type="catalytic activity">
    <reaction evidence="12 14">
        <text>ATP + H2O = ADP + phosphate + H(+)</text>
        <dbReference type="Rhea" id="RHEA:13065"/>
        <dbReference type="ChEBI" id="CHEBI:15377"/>
        <dbReference type="ChEBI" id="CHEBI:15378"/>
        <dbReference type="ChEBI" id="CHEBI:30616"/>
        <dbReference type="ChEBI" id="CHEBI:43474"/>
        <dbReference type="ChEBI" id="CHEBI:456216"/>
        <dbReference type="EC" id="5.6.2.3"/>
    </reaction>
</comment>
<dbReference type="CDD" id="cd00984">
    <property type="entry name" value="DnaB_C"/>
    <property type="match status" value="1"/>
</dbReference>
<evidence type="ECO:0000313" key="16">
    <source>
        <dbReference type="EMBL" id="QCO07312.1"/>
    </source>
</evidence>
<dbReference type="Pfam" id="PF00772">
    <property type="entry name" value="DnaB"/>
    <property type="match status" value="1"/>
</dbReference>
<dbReference type="InterPro" id="IPR007692">
    <property type="entry name" value="DNA_helicase_DnaB"/>
</dbReference>
<dbReference type="PANTHER" id="PTHR30153">
    <property type="entry name" value="REPLICATIVE DNA HELICASE DNAB"/>
    <property type="match status" value="1"/>
</dbReference>
<dbReference type="AlphaFoldDB" id="A0A4D8QPT4"/>
<dbReference type="NCBIfam" id="TIGR00665">
    <property type="entry name" value="DnaB"/>
    <property type="match status" value="1"/>
</dbReference>
<organism evidence="16 17">
    <name type="scientific">Azospirillum brasilense</name>
    <dbReference type="NCBI Taxonomy" id="192"/>
    <lineage>
        <taxon>Bacteria</taxon>
        <taxon>Pseudomonadati</taxon>
        <taxon>Pseudomonadota</taxon>
        <taxon>Alphaproteobacteria</taxon>
        <taxon>Rhodospirillales</taxon>
        <taxon>Azospirillaceae</taxon>
        <taxon>Azospirillum</taxon>
    </lineage>
</organism>
<keyword evidence="4 14" id="KW-0235">DNA replication</keyword>
<gene>
    <name evidence="16" type="primary">dnaB</name>
    <name evidence="16" type="ORF">D3867_36130</name>
</gene>
<evidence type="ECO:0000256" key="11">
    <source>
        <dbReference type="ARBA" id="ARBA00044932"/>
    </source>
</evidence>
<dbReference type="InterPro" id="IPR007693">
    <property type="entry name" value="DNA_helicase_DnaB-like_N"/>
</dbReference>
<dbReference type="SUPFAM" id="SSF48024">
    <property type="entry name" value="N-terminal domain of DnaB helicase"/>
    <property type="match status" value="1"/>
</dbReference>
<dbReference type="Proteomes" id="UP000298596">
    <property type="component" value="Plasmid p6"/>
</dbReference>
<evidence type="ECO:0000256" key="8">
    <source>
        <dbReference type="ARBA" id="ARBA00022840"/>
    </source>
</evidence>
<evidence type="ECO:0000256" key="4">
    <source>
        <dbReference type="ARBA" id="ARBA00022705"/>
    </source>
</evidence>
<evidence type="ECO:0000256" key="5">
    <source>
        <dbReference type="ARBA" id="ARBA00022741"/>
    </source>
</evidence>
<keyword evidence="16" id="KW-0614">Plasmid</keyword>
<dbReference type="PANTHER" id="PTHR30153:SF2">
    <property type="entry name" value="REPLICATIVE DNA HELICASE"/>
    <property type="match status" value="1"/>
</dbReference>
<evidence type="ECO:0000259" key="15">
    <source>
        <dbReference type="PROSITE" id="PS51199"/>
    </source>
</evidence>
<dbReference type="Gene3D" id="3.40.50.300">
    <property type="entry name" value="P-loop containing nucleotide triphosphate hydrolases"/>
    <property type="match status" value="1"/>
</dbReference>
<dbReference type="GO" id="GO:1990077">
    <property type="term" value="C:primosome complex"/>
    <property type="evidence" value="ECO:0007669"/>
    <property type="project" value="UniProtKB-UniRule"/>
</dbReference>
<evidence type="ECO:0000256" key="1">
    <source>
        <dbReference type="ARBA" id="ARBA00008428"/>
    </source>
</evidence>
<evidence type="ECO:0000256" key="6">
    <source>
        <dbReference type="ARBA" id="ARBA00022801"/>
    </source>
</evidence>
<dbReference type="GO" id="GO:0043139">
    <property type="term" value="F:5'-3' DNA helicase activity"/>
    <property type="evidence" value="ECO:0007669"/>
    <property type="project" value="UniProtKB-EC"/>
</dbReference>
<dbReference type="Pfam" id="PF03796">
    <property type="entry name" value="DnaB_C"/>
    <property type="match status" value="1"/>
</dbReference>
<dbReference type="GO" id="GO:0006269">
    <property type="term" value="P:DNA replication, synthesis of primer"/>
    <property type="evidence" value="ECO:0007669"/>
    <property type="project" value="UniProtKB-UniRule"/>
</dbReference>
<evidence type="ECO:0000256" key="3">
    <source>
        <dbReference type="ARBA" id="ARBA00022515"/>
    </source>
</evidence>
<dbReference type="SUPFAM" id="SSF52540">
    <property type="entry name" value="P-loop containing nucleoside triphosphate hydrolases"/>
    <property type="match status" value="1"/>
</dbReference>
<protein>
    <recommendedName>
        <fullName evidence="13 14">Replicative DNA helicase</fullName>
        <ecNumber evidence="13 14">5.6.2.3</ecNumber>
    </recommendedName>
</protein>
<evidence type="ECO:0000256" key="14">
    <source>
        <dbReference type="RuleBase" id="RU362085"/>
    </source>
</evidence>
<dbReference type="EMBL" id="CP032336">
    <property type="protein sequence ID" value="QCO07312.1"/>
    <property type="molecule type" value="Genomic_DNA"/>
</dbReference>
<dbReference type="Gene3D" id="1.10.860.10">
    <property type="entry name" value="DNAb Helicase, Chain A"/>
    <property type="match status" value="1"/>
</dbReference>
<comment type="similarity">
    <text evidence="1 14">Belongs to the helicase family. DnaB subfamily.</text>
</comment>
<evidence type="ECO:0000256" key="7">
    <source>
        <dbReference type="ARBA" id="ARBA00022806"/>
    </source>
</evidence>
<keyword evidence="10" id="KW-0413">Isomerase</keyword>
<dbReference type="InterPro" id="IPR036185">
    <property type="entry name" value="DNA_heli_DnaB-like_N_sf"/>
</dbReference>
<geneLocation type="plasmid" evidence="16 17">
    <name>p6</name>
</geneLocation>
<proteinExistence type="inferred from homology"/>
<keyword evidence="8 14" id="KW-0067">ATP-binding</keyword>
<comment type="function">
    <text evidence="11 14">The main replicative DNA helicase, it participates in initiation and elongation during chromosome replication. Travels ahead of the DNA replisome, separating dsDNA into templates for DNA synthesis. A processive ATP-dependent 5'-3' DNA helicase it has DNA-dependent ATPase activity.</text>
</comment>
<evidence type="ECO:0000256" key="9">
    <source>
        <dbReference type="ARBA" id="ARBA00023125"/>
    </source>
</evidence>
<keyword evidence="6 14" id="KW-0378">Hydrolase</keyword>
<evidence type="ECO:0000256" key="10">
    <source>
        <dbReference type="ARBA" id="ARBA00023235"/>
    </source>
</evidence>
<evidence type="ECO:0000256" key="13">
    <source>
        <dbReference type="NCBIfam" id="TIGR00665"/>
    </source>
</evidence>
<feature type="domain" description="SF4 helicase" evidence="15">
    <location>
        <begin position="187"/>
        <end position="478"/>
    </location>
</feature>
<evidence type="ECO:0000256" key="2">
    <source>
        <dbReference type="ARBA" id="ARBA00011643"/>
    </source>
</evidence>
<dbReference type="PROSITE" id="PS51199">
    <property type="entry name" value="SF4_HELICASE"/>
    <property type="match status" value="1"/>
</dbReference>
<dbReference type="GO" id="GO:0003677">
    <property type="term" value="F:DNA binding"/>
    <property type="evidence" value="ECO:0007669"/>
    <property type="project" value="UniProtKB-UniRule"/>
</dbReference>
<name>A0A4D8QPT4_AZOBR</name>
<accession>A0A4D8QPT4</accession>
<keyword evidence="5 14" id="KW-0547">Nucleotide-binding</keyword>
<dbReference type="FunFam" id="1.10.860.10:FF:000001">
    <property type="entry name" value="Replicative DNA helicase"/>
    <property type="match status" value="1"/>
</dbReference>
<reference evidence="16 17" key="1">
    <citation type="submission" date="2018-09" db="EMBL/GenBank/DDBJ databases">
        <title>Whole genome based analysis of evolution and adaptive divergence in Indian and Brazilian strains of Azospirillum brasilense.</title>
        <authorList>
            <person name="Singh C."/>
            <person name="Tripathi A.K."/>
        </authorList>
    </citation>
    <scope>NUCLEOTIDE SEQUENCE [LARGE SCALE GENOMIC DNA]</scope>
    <source>
        <strain evidence="16 17">MTCC4036</strain>
        <plasmid evidence="16 17">p6</plasmid>
    </source>
</reference>